<sequence length="277" mass="31140">MEYVQCQPSILEMANGGSAPSCLCASQKLHNPTRVEENRGQRRKATTMDTGTAARTTTTATTATTTATTGTATTTATATTATSVGVMDSELRTWDLYKLSGVVNPDTLEAMKALFRRFPGLRQKGIEGVEFGALQESWRAFVRRWNRMKEAGEDFVAWLNHREAAIAEHSLSELRHRICGFTYHNVHTFTLLKAATLGPRPTEEEWRAHIVRRPLGEDENSWIQRYRRSLSELARSVNIAGSCWRRPQRSRSPPLHRGIAVGNTRSRSRSRSRGRLR</sequence>
<reference evidence="2 3" key="1">
    <citation type="submission" date="2013-11" db="EMBL/GenBank/DDBJ databases">
        <title>The Genome Sequence of Phytophthora parasitica P10297.</title>
        <authorList>
            <consortium name="The Broad Institute Genomics Platform"/>
            <person name="Russ C."/>
            <person name="Tyler B."/>
            <person name="Panabieres F."/>
            <person name="Shan W."/>
            <person name="Tripathy S."/>
            <person name="Grunwald N."/>
            <person name="Machado M."/>
            <person name="Johnson C.S."/>
            <person name="Walker B."/>
            <person name="Young S.K."/>
            <person name="Zeng Q."/>
            <person name="Gargeya S."/>
            <person name="Fitzgerald M."/>
            <person name="Haas B."/>
            <person name="Abouelleil A."/>
            <person name="Allen A.W."/>
            <person name="Alvarado L."/>
            <person name="Arachchi H.M."/>
            <person name="Berlin A.M."/>
            <person name="Chapman S.B."/>
            <person name="Gainer-Dewar J."/>
            <person name="Goldberg J."/>
            <person name="Griggs A."/>
            <person name="Gujja S."/>
            <person name="Hansen M."/>
            <person name="Howarth C."/>
            <person name="Imamovic A."/>
            <person name="Ireland A."/>
            <person name="Larimer J."/>
            <person name="McCowan C."/>
            <person name="Murphy C."/>
            <person name="Pearson M."/>
            <person name="Poon T.W."/>
            <person name="Priest M."/>
            <person name="Roberts A."/>
            <person name="Saif S."/>
            <person name="Shea T."/>
            <person name="Sisk P."/>
            <person name="Sykes S."/>
            <person name="Wortman J."/>
            <person name="Nusbaum C."/>
            <person name="Birren B."/>
        </authorList>
    </citation>
    <scope>NUCLEOTIDE SEQUENCE [LARGE SCALE GENOMIC DNA]</scope>
    <source>
        <strain evidence="2 3">P10297</strain>
    </source>
</reference>
<gene>
    <name evidence="2" type="ORF">F442_22908</name>
</gene>
<organism evidence="2 3">
    <name type="scientific">Phytophthora nicotianae P10297</name>
    <dbReference type="NCBI Taxonomy" id="1317064"/>
    <lineage>
        <taxon>Eukaryota</taxon>
        <taxon>Sar</taxon>
        <taxon>Stramenopiles</taxon>
        <taxon>Oomycota</taxon>
        <taxon>Peronosporomycetes</taxon>
        <taxon>Peronosporales</taxon>
        <taxon>Peronosporaceae</taxon>
        <taxon>Phytophthora</taxon>
    </lineage>
</organism>
<feature type="compositionally biased region" description="Low complexity" evidence="1">
    <location>
        <begin position="47"/>
        <end position="64"/>
    </location>
</feature>
<accession>W2XZ89</accession>
<feature type="region of interest" description="Disordered" evidence="1">
    <location>
        <begin position="245"/>
        <end position="277"/>
    </location>
</feature>
<proteinExistence type="predicted"/>
<feature type="region of interest" description="Disordered" evidence="1">
    <location>
        <begin position="33"/>
        <end position="64"/>
    </location>
</feature>
<dbReference type="AlphaFoldDB" id="W2XZ89"/>
<evidence type="ECO:0000256" key="1">
    <source>
        <dbReference type="SAM" id="MobiDB-lite"/>
    </source>
</evidence>
<evidence type="ECO:0000313" key="2">
    <source>
        <dbReference type="EMBL" id="ETP27807.1"/>
    </source>
</evidence>
<dbReference type="Proteomes" id="UP000018948">
    <property type="component" value="Unassembled WGS sequence"/>
</dbReference>
<protein>
    <submittedName>
        <fullName evidence="2">Uncharacterized protein</fullName>
    </submittedName>
</protein>
<dbReference type="EMBL" id="ANIY01005425">
    <property type="protein sequence ID" value="ETP27807.1"/>
    <property type="molecule type" value="Genomic_DNA"/>
</dbReference>
<dbReference type="OrthoDB" id="110534at2759"/>
<feature type="compositionally biased region" description="Basic residues" evidence="1">
    <location>
        <begin position="266"/>
        <end position="277"/>
    </location>
</feature>
<evidence type="ECO:0000313" key="3">
    <source>
        <dbReference type="Proteomes" id="UP000018948"/>
    </source>
</evidence>
<comment type="caution">
    <text evidence="2">The sequence shown here is derived from an EMBL/GenBank/DDBJ whole genome shotgun (WGS) entry which is preliminary data.</text>
</comment>
<name>W2XZ89_PHYNI</name>